<dbReference type="eggNOG" id="COG3055">
    <property type="taxonomic scope" value="Bacteria"/>
</dbReference>
<name>A0A017SX29_9BACT</name>
<evidence type="ECO:0008006" key="4">
    <source>
        <dbReference type="Google" id="ProtNLM"/>
    </source>
</evidence>
<dbReference type="EMBL" id="ASRX01000083">
    <property type="protein sequence ID" value="EYF01332.1"/>
    <property type="molecule type" value="Genomic_DNA"/>
</dbReference>
<dbReference type="AlphaFoldDB" id="A0A017SX29"/>
<gene>
    <name evidence="2" type="ORF">CAP_8374</name>
</gene>
<reference evidence="2 3" key="1">
    <citation type="submission" date="2013-05" db="EMBL/GenBank/DDBJ databases">
        <title>Genome assembly of Chondromyces apiculatus DSM 436.</title>
        <authorList>
            <person name="Sharma G."/>
            <person name="Khatri I."/>
            <person name="Kaur C."/>
            <person name="Mayilraj S."/>
            <person name="Subramanian S."/>
        </authorList>
    </citation>
    <scope>NUCLEOTIDE SEQUENCE [LARGE SCALE GENOMIC DNA]</scope>
    <source>
        <strain evidence="2 3">DSM 436</strain>
    </source>
</reference>
<dbReference type="PROSITE" id="PS51257">
    <property type="entry name" value="PROKAR_LIPOPROTEIN"/>
    <property type="match status" value="1"/>
</dbReference>
<organism evidence="2 3">
    <name type="scientific">Chondromyces apiculatus DSM 436</name>
    <dbReference type="NCBI Taxonomy" id="1192034"/>
    <lineage>
        <taxon>Bacteria</taxon>
        <taxon>Pseudomonadati</taxon>
        <taxon>Myxococcota</taxon>
        <taxon>Polyangia</taxon>
        <taxon>Polyangiales</taxon>
        <taxon>Polyangiaceae</taxon>
        <taxon>Chondromyces</taxon>
    </lineage>
</organism>
<evidence type="ECO:0000313" key="3">
    <source>
        <dbReference type="Proteomes" id="UP000019678"/>
    </source>
</evidence>
<evidence type="ECO:0000256" key="1">
    <source>
        <dbReference type="SAM" id="SignalP"/>
    </source>
</evidence>
<feature type="signal peptide" evidence="1">
    <location>
        <begin position="1"/>
        <end position="19"/>
    </location>
</feature>
<dbReference type="STRING" id="1192034.CAP_8374"/>
<accession>A0A017SX29</accession>
<dbReference type="OrthoDB" id="8800327at2"/>
<keyword evidence="1" id="KW-0732">Signal</keyword>
<keyword evidence="3" id="KW-1185">Reference proteome</keyword>
<dbReference type="Proteomes" id="UP000019678">
    <property type="component" value="Unassembled WGS sequence"/>
</dbReference>
<comment type="caution">
    <text evidence="2">The sequence shown here is derived from an EMBL/GenBank/DDBJ whole genome shotgun (WGS) entry which is preliminary data.</text>
</comment>
<sequence>MRRWHTFAALTLLLGATFAASTGCELIVAVDRTTIPGETGGTGGAGGDASGGGANVGGNGGSGAGGTDLPIGTACNTSDQCTSGFCVDNVCCETACDATCQACSAATKGDGADGTCGNAKNGVDSHDDCDDEGADTCGLDGLCDGEGACRVYPAGSSCGAEAGCENGTQTFPDQCDGEGVCIVVGTQMCGDYNCDPAGMVCLEACTTSTDCADGSYCNAASECVPQRDQSQTCVGGAEDECTTGFCVDGYCCDTACDAECKACSSAKTGISGNGTCRNVAVNTDPDDECNGYTCSAGACRTTCANNSQCDMGYTCSSMVCEQP</sequence>
<feature type="chain" id="PRO_5001496429" description="Tryptophan synthase alpha chain" evidence="1">
    <location>
        <begin position="20"/>
        <end position="323"/>
    </location>
</feature>
<protein>
    <recommendedName>
        <fullName evidence="4">Tryptophan synthase alpha chain</fullName>
    </recommendedName>
</protein>
<evidence type="ECO:0000313" key="2">
    <source>
        <dbReference type="EMBL" id="EYF01332.1"/>
    </source>
</evidence>
<dbReference type="RefSeq" id="WP_044249534.1">
    <property type="nucleotide sequence ID" value="NZ_ASRX01000083.1"/>
</dbReference>
<proteinExistence type="predicted"/>